<evidence type="ECO:0000313" key="1">
    <source>
        <dbReference type="EMBL" id="JAS13674.1"/>
    </source>
</evidence>
<sequence length="384" mass="44906">NFIIIILSENNDEVTKEALNKIQNFIDISGNQKCDFDEDVKEELGITNDYVIGRTKMDSPFFVRYNDMLTVTMEQLYNKRKDVVEESCPNMYYNPKIFEYIHRHLMPLLPLWSGIMIDFHNEVKEINRFSNANVENYFKQVKHRMLKSKMHIKIGRFITILRNNVLITVKNIHINLSEFNKERKNRIKDKMYMKEVKIKSCNMIKNNKKIIMDSPDHSQENILDLKNKLSNKMSINTVCSTAVSPVKEISVNYSDEEFVDDPKVEETWIQRKKSSISYFNDSQRKNNCVLKTNETGGFDNNISRLSSGKEYPHKHALINGLFDNTNYYSNVETKSEYVVCLFKNLSPTKKLLLFGDEYSSLNFGRELMQRVVDSCLASIILSVN</sequence>
<dbReference type="AlphaFoldDB" id="A0A1B6CJL4"/>
<proteinExistence type="predicted"/>
<feature type="non-terminal residue" evidence="1">
    <location>
        <position position="1"/>
    </location>
</feature>
<name>A0A1B6CJL4_9HEMI</name>
<gene>
    <name evidence="1" type="ORF">g.9380</name>
</gene>
<organism evidence="1">
    <name type="scientific">Clastoptera arizonana</name>
    <name type="common">Arizona spittle bug</name>
    <dbReference type="NCBI Taxonomy" id="38151"/>
    <lineage>
        <taxon>Eukaryota</taxon>
        <taxon>Metazoa</taxon>
        <taxon>Ecdysozoa</taxon>
        <taxon>Arthropoda</taxon>
        <taxon>Hexapoda</taxon>
        <taxon>Insecta</taxon>
        <taxon>Pterygota</taxon>
        <taxon>Neoptera</taxon>
        <taxon>Paraneoptera</taxon>
        <taxon>Hemiptera</taxon>
        <taxon>Auchenorrhyncha</taxon>
        <taxon>Cercopoidea</taxon>
        <taxon>Clastopteridae</taxon>
        <taxon>Clastoptera</taxon>
    </lineage>
</organism>
<reference evidence="1" key="1">
    <citation type="submission" date="2015-12" db="EMBL/GenBank/DDBJ databases">
        <title>De novo transcriptome assembly of four potential Pierce s Disease insect vectors from Arizona vineyards.</title>
        <authorList>
            <person name="Tassone E.E."/>
        </authorList>
    </citation>
    <scope>NUCLEOTIDE SEQUENCE</scope>
</reference>
<feature type="non-terminal residue" evidence="1">
    <location>
        <position position="384"/>
    </location>
</feature>
<protein>
    <submittedName>
        <fullName evidence="1">Uncharacterized protein</fullName>
    </submittedName>
</protein>
<accession>A0A1B6CJL4</accession>
<dbReference type="EMBL" id="GEDC01023624">
    <property type="protein sequence ID" value="JAS13674.1"/>
    <property type="molecule type" value="Transcribed_RNA"/>
</dbReference>